<dbReference type="PANTHER" id="PTHR24567">
    <property type="entry name" value="CRP FAMILY TRANSCRIPTIONAL REGULATORY PROTEIN"/>
    <property type="match status" value="1"/>
</dbReference>
<dbReference type="AlphaFoldDB" id="A0A6B2M002"/>
<dbReference type="SUPFAM" id="SSF51206">
    <property type="entry name" value="cAMP-binding domain-like"/>
    <property type="match status" value="1"/>
</dbReference>
<dbReference type="EMBL" id="JAAGNX010000002">
    <property type="protein sequence ID" value="NDV62033.1"/>
    <property type="molecule type" value="Genomic_DNA"/>
</dbReference>
<feature type="domain" description="Cyclic nucleotide-binding" evidence="1">
    <location>
        <begin position="1"/>
        <end position="102"/>
    </location>
</feature>
<name>A0A6B2M002_9BACT</name>
<dbReference type="PANTHER" id="PTHR24567:SF74">
    <property type="entry name" value="HTH-TYPE TRANSCRIPTIONAL REGULATOR ARCR"/>
    <property type="match status" value="1"/>
</dbReference>
<dbReference type="InterPro" id="IPR018490">
    <property type="entry name" value="cNMP-bd_dom_sf"/>
</dbReference>
<dbReference type="GO" id="GO:0005829">
    <property type="term" value="C:cytosol"/>
    <property type="evidence" value="ECO:0007669"/>
    <property type="project" value="TreeGrafter"/>
</dbReference>
<dbReference type="Gene3D" id="2.60.120.10">
    <property type="entry name" value="Jelly Rolls"/>
    <property type="match status" value="1"/>
</dbReference>
<evidence type="ECO:0000313" key="2">
    <source>
        <dbReference type="EMBL" id="NDV62033.1"/>
    </source>
</evidence>
<dbReference type="InterPro" id="IPR000595">
    <property type="entry name" value="cNMP-bd_dom"/>
</dbReference>
<organism evidence="2 3">
    <name type="scientific">Oceanipulchritudo coccoides</name>
    <dbReference type="NCBI Taxonomy" id="2706888"/>
    <lineage>
        <taxon>Bacteria</taxon>
        <taxon>Pseudomonadati</taxon>
        <taxon>Verrucomicrobiota</taxon>
        <taxon>Opitutia</taxon>
        <taxon>Puniceicoccales</taxon>
        <taxon>Oceanipulchritudinaceae</taxon>
        <taxon>Oceanipulchritudo</taxon>
    </lineage>
</organism>
<sequence>MEKILEVKPGETILRQGEEGSGFFVLKSGTLEVYKDDVLLAVIMYPGTIFGEMGDILGRPRTCTVKAKNSASIAYYPVDSLDELVTANPEIAVKLIRTLASRLDRTTQKLIDTARENPLWSTK</sequence>
<dbReference type="PROSITE" id="PS50042">
    <property type="entry name" value="CNMP_BINDING_3"/>
    <property type="match status" value="1"/>
</dbReference>
<reference evidence="2 3" key="1">
    <citation type="submission" date="2020-02" db="EMBL/GenBank/DDBJ databases">
        <title>Albibacoteraceae fam. nov., the first described family within the subdivision 4 Verrucomicrobia.</title>
        <authorList>
            <person name="Xi F."/>
        </authorList>
    </citation>
    <scope>NUCLEOTIDE SEQUENCE [LARGE SCALE GENOMIC DNA]</scope>
    <source>
        <strain evidence="2 3">CK1056</strain>
    </source>
</reference>
<protein>
    <submittedName>
        <fullName evidence="2">Crp/Fnr family transcriptional regulator</fullName>
    </submittedName>
</protein>
<dbReference type="GO" id="GO:0003700">
    <property type="term" value="F:DNA-binding transcription factor activity"/>
    <property type="evidence" value="ECO:0007669"/>
    <property type="project" value="TreeGrafter"/>
</dbReference>
<accession>A0A6B2M002</accession>
<dbReference type="Pfam" id="PF00027">
    <property type="entry name" value="cNMP_binding"/>
    <property type="match status" value="1"/>
</dbReference>
<dbReference type="InterPro" id="IPR014710">
    <property type="entry name" value="RmlC-like_jellyroll"/>
</dbReference>
<dbReference type="InterPro" id="IPR050397">
    <property type="entry name" value="Env_Response_Regulators"/>
</dbReference>
<dbReference type="SMART" id="SM00100">
    <property type="entry name" value="cNMP"/>
    <property type="match status" value="1"/>
</dbReference>
<proteinExistence type="predicted"/>
<evidence type="ECO:0000259" key="1">
    <source>
        <dbReference type="PROSITE" id="PS50042"/>
    </source>
</evidence>
<dbReference type="PRINTS" id="PR00103">
    <property type="entry name" value="CAMPKINASE"/>
</dbReference>
<comment type="caution">
    <text evidence="2">The sequence shown here is derived from an EMBL/GenBank/DDBJ whole genome shotgun (WGS) entry which is preliminary data.</text>
</comment>
<dbReference type="RefSeq" id="WP_163963574.1">
    <property type="nucleotide sequence ID" value="NZ_JAAGNX010000002.1"/>
</dbReference>
<gene>
    <name evidence="2" type="ORF">G0Q06_06205</name>
</gene>
<dbReference type="Proteomes" id="UP000478417">
    <property type="component" value="Unassembled WGS sequence"/>
</dbReference>
<evidence type="ECO:0000313" key="3">
    <source>
        <dbReference type="Proteomes" id="UP000478417"/>
    </source>
</evidence>
<dbReference type="CDD" id="cd00038">
    <property type="entry name" value="CAP_ED"/>
    <property type="match status" value="1"/>
</dbReference>
<keyword evidence="3" id="KW-1185">Reference proteome</keyword>